<dbReference type="Ensembl" id="ENSCSET00000025879.1">
    <property type="protein sequence ID" value="ENSCSEP00000025542.1"/>
    <property type="gene ID" value="ENSCSEG00000016310.1"/>
</dbReference>
<evidence type="ECO:0000256" key="7">
    <source>
        <dbReference type="ARBA" id="ARBA00022692"/>
    </source>
</evidence>
<evidence type="ECO:0000256" key="10">
    <source>
        <dbReference type="ARBA" id="ARBA00022989"/>
    </source>
</evidence>
<dbReference type="KEGG" id="csem:103383010"/>
<sequence>MSSLLSSMDSDVLRSFSTYATIVVLKMMFMSQLTSFFRLTKGVFANVEDARFVGDKKLVRTDLMVERVRRCHLNDLENIVPFVVIGLFYSLTQPALPTALLHFRLFVGSRFCHSVSYVGALPQPSRGLSYIVGVLATASMAYRTLSTVLLL</sequence>
<dbReference type="GO" id="GO:0005789">
    <property type="term" value="C:endoplasmic reticulum membrane"/>
    <property type="evidence" value="ECO:0007669"/>
    <property type="project" value="UniProtKB-SubCell"/>
</dbReference>
<evidence type="ECO:0000256" key="4">
    <source>
        <dbReference type="ARBA" id="ARBA00010459"/>
    </source>
</evidence>
<keyword evidence="9" id="KW-0256">Endoplasmic reticulum</keyword>
<evidence type="ECO:0000256" key="8">
    <source>
        <dbReference type="ARBA" id="ARBA00022787"/>
    </source>
</evidence>
<comment type="catalytic activity">
    <reaction evidence="16">
        <text>RX + glutathione = an S-substituted glutathione + a halide anion + H(+)</text>
        <dbReference type="Rhea" id="RHEA:16437"/>
        <dbReference type="ChEBI" id="CHEBI:15378"/>
        <dbReference type="ChEBI" id="CHEBI:16042"/>
        <dbReference type="ChEBI" id="CHEBI:17792"/>
        <dbReference type="ChEBI" id="CHEBI:57925"/>
        <dbReference type="ChEBI" id="CHEBI:90779"/>
        <dbReference type="EC" id="2.5.1.18"/>
    </reaction>
    <physiologicalReaction direction="left-to-right" evidence="16">
        <dbReference type="Rhea" id="RHEA:16438"/>
    </physiologicalReaction>
</comment>
<dbReference type="InParanoid" id="A0A3P8WGH5"/>
<dbReference type="InterPro" id="IPR001129">
    <property type="entry name" value="Membr-assoc_MAPEG"/>
</dbReference>
<evidence type="ECO:0000256" key="16">
    <source>
        <dbReference type="ARBA" id="ARBA00049385"/>
    </source>
</evidence>
<proteinExistence type="inferred from homology"/>
<dbReference type="OrthoDB" id="193139at2759"/>
<comment type="subunit">
    <text evidence="14">Homotrimer; The trimer binds only one molecule of glutathione.</text>
</comment>
<dbReference type="GeneTree" id="ENSGT00390000011980"/>
<evidence type="ECO:0000256" key="9">
    <source>
        <dbReference type="ARBA" id="ARBA00022824"/>
    </source>
</evidence>
<reference evidence="18 19" key="1">
    <citation type="journal article" date="2014" name="Nat. Genet.">
        <title>Whole-genome sequence of a flatfish provides insights into ZW sex chromosome evolution and adaptation to a benthic lifestyle.</title>
        <authorList>
            <person name="Chen S."/>
            <person name="Zhang G."/>
            <person name="Shao C."/>
            <person name="Huang Q."/>
            <person name="Liu G."/>
            <person name="Zhang P."/>
            <person name="Song W."/>
            <person name="An N."/>
            <person name="Chalopin D."/>
            <person name="Volff J.N."/>
            <person name="Hong Y."/>
            <person name="Li Q."/>
            <person name="Sha Z."/>
            <person name="Zhou H."/>
            <person name="Xie M."/>
            <person name="Yu Q."/>
            <person name="Liu Y."/>
            <person name="Xiang H."/>
            <person name="Wang N."/>
            <person name="Wu K."/>
            <person name="Yang C."/>
            <person name="Zhou Q."/>
            <person name="Liao X."/>
            <person name="Yang L."/>
            <person name="Hu Q."/>
            <person name="Zhang J."/>
            <person name="Meng L."/>
            <person name="Jin L."/>
            <person name="Tian Y."/>
            <person name="Lian J."/>
            <person name="Yang J."/>
            <person name="Miao G."/>
            <person name="Liu S."/>
            <person name="Liang Z."/>
            <person name="Yan F."/>
            <person name="Li Y."/>
            <person name="Sun B."/>
            <person name="Zhang H."/>
            <person name="Zhang J."/>
            <person name="Zhu Y."/>
            <person name="Du M."/>
            <person name="Zhao Y."/>
            <person name="Schartl M."/>
            <person name="Tang Q."/>
            <person name="Wang J."/>
        </authorList>
    </citation>
    <scope>NUCLEOTIDE SEQUENCE</scope>
</reference>
<comment type="subcellular location">
    <subcellularLocation>
        <location evidence="3">Endoplasmic reticulum membrane</location>
        <topology evidence="3">Multi-pass membrane protein</topology>
    </subcellularLocation>
    <subcellularLocation>
        <location evidence="2">Mitochondrion outer membrane</location>
    </subcellularLocation>
</comment>
<dbReference type="AlphaFoldDB" id="A0A3P8WGH5"/>
<dbReference type="Proteomes" id="UP000265120">
    <property type="component" value="Chromosome 8"/>
</dbReference>
<dbReference type="GO" id="GO:0004364">
    <property type="term" value="F:glutathione transferase activity"/>
    <property type="evidence" value="ECO:0007669"/>
    <property type="project" value="UniProtKB-EC"/>
</dbReference>
<evidence type="ECO:0000256" key="14">
    <source>
        <dbReference type="ARBA" id="ARBA00038540"/>
    </source>
</evidence>
<feature type="transmembrane region" description="Helical" evidence="17">
    <location>
        <begin position="12"/>
        <end position="29"/>
    </location>
</feature>
<protein>
    <recommendedName>
        <fullName evidence="15">Microsomal glutathione S-transferase 1</fullName>
        <ecNumber evidence="5">2.5.1.18</ecNumber>
    </recommendedName>
</protein>
<dbReference type="InterPro" id="IPR023352">
    <property type="entry name" value="MAPEG-like_dom_sf"/>
</dbReference>
<dbReference type="PANTHER" id="PTHR10689:SF6">
    <property type="entry name" value="MICROSOMAL GLUTATHIONE S-TRANSFERASE 1"/>
    <property type="match status" value="1"/>
</dbReference>
<dbReference type="Pfam" id="PF01124">
    <property type="entry name" value="MAPEG"/>
    <property type="match status" value="1"/>
</dbReference>
<evidence type="ECO:0000256" key="15">
    <source>
        <dbReference type="ARBA" id="ARBA00039397"/>
    </source>
</evidence>
<evidence type="ECO:0000256" key="17">
    <source>
        <dbReference type="SAM" id="Phobius"/>
    </source>
</evidence>
<dbReference type="PANTHER" id="PTHR10689">
    <property type="entry name" value="MICROSOMAL GLUTATHIONE S-TRANSFERASE 1"/>
    <property type="match status" value="1"/>
</dbReference>
<keyword evidence="7 17" id="KW-0812">Transmembrane</keyword>
<evidence type="ECO:0000256" key="12">
    <source>
        <dbReference type="ARBA" id="ARBA00023128"/>
    </source>
</evidence>
<dbReference type="GO" id="GO:0005741">
    <property type="term" value="C:mitochondrial outer membrane"/>
    <property type="evidence" value="ECO:0007669"/>
    <property type="project" value="UniProtKB-SubCell"/>
</dbReference>
<comment type="function">
    <text evidence="1">Conjugation of reduced glutathione to a wide number of exogenous and endogenous hydrophobic electrophiles.</text>
</comment>
<feature type="transmembrane region" description="Helical" evidence="17">
    <location>
        <begin position="127"/>
        <end position="145"/>
    </location>
</feature>
<dbReference type="CTD" id="449784"/>
<reference evidence="18" key="3">
    <citation type="submission" date="2025-09" db="UniProtKB">
        <authorList>
            <consortium name="Ensembl"/>
        </authorList>
    </citation>
    <scope>IDENTIFICATION</scope>
</reference>
<keyword evidence="11" id="KW-0007">Acetylation</keyword>
<feature type="transmembrane region" description="Helical" evidence="17">
    <location>
        <begin position="79"/>
        <end position="107"/>
    </location>
</feature>
<dbReference type="GeneID" id="103383010"/>
<organism evidence="18 19">
    <name type="scientific">Cynoglossus semilaevis</name>
    <name type="common">Tongue sole</name>
    <dbReference type="NCBI Taxonomy" id="244447"/>
    <lineage>
        <taxon>Eukaryota</taxon>
        <taxon>Metazoa</taxon>
        <taxon>Chordata</taxon>
        <taxon>Craniata</taxon>
        <taxon>Vertebrata</taxon>
        <taxon>Euteleostomi</taxon>
        <taxon>Actinopterygii</taxon>
        <taxon>Neopterygii</taxon>
        <taxon>Teleostei</taxon>
        <taxon>Neoteleostei</taxon>
        <taxon>Acanthomorphata</taxon>
        <taxon>Carangaria</taxon>
        <taxon>Pleuronectiformes</taxon>
        <taxon>Pleuronectoidei</taxon>
        <taxon>Cynoglossidae</taxon>
        <taxon>Cynoglossinae</taxon>
        <taxon>Cynoglossus</taxon>
    </lineage>
</organism>
<dbReference type="SUPFAM" id="SSF161084">
    <property type="entry name" value="MAPEG domain-like"/>
    <property type="match status" value="1"/>
</dbReference>
<keyword evidence="6" id="KW-0808">Transferase</keyword>
<keyword evidence="10 17" id="KW-1133">Transmembrane helix</keyword>
<evidence type="ECO:0000256" key="6">
    <source>
        <dbReference type="ARBA" id="ARBA00022679"/>
    </source>
</evidence>
<keyword evidence="13 17" id="KW-0472">Membrane</keyword>
<name>A0A3P8WGH5_CYNSE</name>
<evidence type="ECO:0000313" key="19">
    <source>
        <dbReference type="Proteomes" id="UP000265120"/>
    </source>
</evidence>
<dbReference type="STRING" id="244447.ENSCSEP00000025542"/>
<evidence type="ECO:0000256" key="1">
    <source>
        <dbReference type="ARBA" id="ARBA00003701"/>
    </source>
</evidence>
<evidence type="ECO:0000313" key="18">
    <source>
        <dbReference type="Ensembl" id="ENSCSEP00000025542.1"/>
    </source>
</evidence>
<evidence type="ECO:0000256" key="2">
    <source>
        <dbReference type="ARBA" id="ARBA00004294"/>
    </source>
</evidence>
<dbReference type="OMA" id="AGARIMH"/>
<keyword evidence="8" id="KW-1000">Mitochondrion outer membrane</keyword>
<reference evidence="18" key="2">
    <citation type="submission" date="2025-08" db="UniProtKB">
        <authorList>
            <consortium name="Ensembl"/>
        </authorList>
    </citation>
    <scope>IDENTIFICATION</scope>
</reference>
<accession>A0A3P8WGH5</accession>
<dbReference type="RefSeq" id="XP_008314222.1">
    <property type="nucleotide sequence ID" value="XM_008316000.2"/>
</dbReference>
<comment type="similarity">
    <text evidence="4">Belongs to the MAPEG family.</text>
</comment>
<evidence type="ECO:0000256" key="3">
    <source>
        <dbReference type="ARBA" id="ARBA00004477"/>
    </source>
</evidence>
<evidence type="ECO:0000256" key="5">
    <source>
        <dbReference type="ARBA" id="ARBA00012452"/>
    </source>
</evidence>
<dbReference type="InterPro" id="IPR040162">
    <property type="entry name" value="MGST1-like"/>
</dbReference>
<evidence type="ECO:0000256" key="11">
    <source>
        <dbReference type="ARBA" id="ARBA00022990"/>
    </source>
</evidence>
<evidence type="ECO:0000256" key="13">
    <source>
        <dbReference type="ARBA" id="ARBA00023136"/>
    </source>
</evidence>
<dbReference type="EC" id="2.5.1.18" evidence="5"/>
<dbReference type="Gene3D" id="1.20.120.550">
    <property type="entry name" value="Membrane associated eicosanoid/glutathione metabolism-like domain"/>
    <property type="match status" value="1"/>
</dbReference>
<dbReference type="FunFam" id="1.20.120.550:FF:000002">
    <property type="entry name" value="Microsomal glutathione S-transferase 1"/>
    <property type="match status" value="1"/>
</dbReference>
<keyword evidence="12" id="KW-0496">Mitochondrion</keyword>
<keyword evidence="19" id="KW-1185">Reference proteome</keyword>